<dbReference type="RefSeq" id="WP_179750322.1">
    <property type="nucleotide sequence ID" value="NZ_JACCBU010000001.1"/>
</dbReference>
<protein>
    <recommendedName>
        <fullName evidence="1">DUF5605 domain-containing protein</fullName>
    </recommendedName>
</protein>
<sequence>MRVRRWEPAELELTGTAAVAVQFVHDRVRAVAEPFRSGDRLLARFAPGVVGRWTYTIMDSAGPPIGEGTLDCEPEPAGDHGPVGVLGTRFAHADGTPHLPLPTNLLDWHRRPDAGHTLGLLRESPITAVRLSVLDPERVDWPDDAELDRVEWAVTALAEIGRRAELVLFGDGRALNRDGWREHLRRVVSRFAGFRTVAWCLAVDADRAGVEPALWREALDLLAEHDHGHRPCTVHAGLGFDFGDPRISYASVRTDHARSSSTLTDDFAKPAVLDGLVEGDAPDLDGSRTAEAVVLYAWETAVRGGFPTHAERWVDGGGPRGEALPRLSFLHEILAALPGSASYLRLRPDASTLGVPDEVYLQYLGAHRFRSRSFDLPDGPYRVEVIDTWSMTVEEVLRTDSGSFTVQLEPRLYYAIRATRC</sequence>
<organism evidence="2 3">
    <name type="scientific">Microlunatus parietis</name>
    <dbReference type="NCBI Taxonomy" id="682979"/>
    <lineage>
        <taxon>Bacteria</taxon>
        <taxon>Bacillati</taxon>
        <taxon>Actinomycetota</taxon>
        <taxon>Actinomycetes</taxon>
        <taxon>Propionibacteriales</taxon>
        <taxon>Propionibacteriaceae</taxon>
        <taxon>Microlunatus</taxon>
    </lineage>
</organism>
<evidence type="ECO:0000313" key="3">
    <source>
        <dbReference type="Proteomes" id="UP000569914"/>
    </source>
</evidence>
<name>A0A7Y9I5I7_9ACTN</name>
<keyword evidence="3" id="KW-1185">Reference proteome</keyword>
<dbReference type="Gene3D" id="2.60.40.3950">
    <property type="match status" value="1"/>
</dbReference>
<dbReference type="Gene3D" id="3.20.20.80">
    <property type="entry name" value="Glycosidases"/>
    <property type="match status" value="1"/>
</dbReference>
<evidence type="ECO:0000259" key="1">
    <source>
        <dbReference type="Pfam" id="PF18310"/>
    </source>
</evidence>
<evidence type="ECO:0000313" key="2">
    <source>
        <dbReference type="EMBL" id="NYE70683.1"/>
    </source>
</evidence>
<dbReference type="Proteomes" id="UP000569914">
    <property type="component" value="Unassembled WGS sequence"/>
</dbReference>
<proteinExistence type="predicted"/>
<feature type="domain" description="DUF5605" evidence="1">
    <location>
        <begin position="350"/>
        <end position="418"/>
    </location>
</feature>
<comment type="caution">
    <text evidence="2">The sequence shown here is derived from an EMBL/GenBank/DDBJ whole genome shotgun (WGS) entry which is preliminary data.</text>
</comment>
<reference evidence="2 3" key="1">
    <citation type="submission" date="2020-07" db="EMBL/GenBank/DDBJ databases">
        <title>Sequencing the genomes of 1000 actinobacteria strains.</title>
        <authorList>
            <person name="Klenk H.-P."/>
        </authorList>
    </citation>
    <scope>NUCLEOTIDE SEQUENCE [LARGE SCALE GENOMIC DNA]</scope>
    <source>
        <strain evidence="2 3">DSM 22083</strain>
    </source>
</reference>
<accession>A0A7Y9I5I7</accession>
<dbReference type="EMBL" id="JACCBU010000001">
    <property type="protein sequence ID" value="NYE70683.1"/>
    <property type="molecule type" value="Genomic_DNA"/>
</dbReference>
<gene>
    <name evidence="2" type="ORF">BKA15_002012</name>
</gene>
<dbReference type="Pfam" id="PF18310">
    <property type="entry name" value="DUF5605"/>
    <property type="match status" value="1"/>
</dbReference>
<dbReference type="InterPro" id="IPR041239">
    <property type="entry name" value="DUF5605"/>
</dbReference>
<dbReference type="AlphaFoldDB" id="A0A7Y9I5I7"/>